<comment type="similarity">
    <text evidence="2 11">Belongs to the cytochrome P450 family.</text>
</comment>
<keyword evidence="11" id="KW-0503">Monooxygenase</keyword>
<evidence type="ECO:0000256" key="2">
    <source>
        <dbReference type="ARBA" id="ARBA00010617"/>
    </source>
</evidence>
<keyword evidence="3 10" id="KW-0349">Heme</keyword>
<evidence type="ECO:0000256" key="11">
    <source>
        <dbReference type="RuleBase" id="RU000461"/>
    </source>
</evidence>
<proteinExistence type="inferred from homology"/>
<evidence type="ECO:0000256" key="5">
    <source>
        <dbReference type="ARBA" id="ARBA00022723"/>
    </source>
</evidence>
<evidence type="ECO:0000256" key="4">
    <source>
        <dbReference type="ARBA" id="ARBA00022692"/>
    </source>
</evidence>
<comment type="cofactor">
    <cofactor evidence="10">
        <name>heme</name>
        <dbReference type="ChEBI" id="CHEBI:30413"/>
    </cofactor>
</comment>
<comment type="subcellular location">
    <subcellularLocation>
        <location evidence="1">Membrane</location>
        <topology evidence="1">Single-pass membrane protein</topology>
    </subcellularLocation>
</comment>
<dbReference type="InterPro" id="IPR036396">
    <property type="entry name" value="Cyt_P450_sf"/>
</dbReference>
<feature type="transmembrane region" description="Helical" evidence="12">
    <location>
        <begin position="6"/>
        <end position="27"/>
    </location>
</feature>
<keyword evidence="7 11" id="KW-0560">Oxidoreductase</keyword>
<dbReference type="RefSeq" id="XP_039129106.1">
    <property type="nucleotide sequence ID" value="XM_039273172.1"/>
</dbReference>
<dbReference type="PANTHER" id="PTHR47947">
    <property type="entry name" value="CYTOCHROME P450 82C3-RELATED"/>
    <property type="match status" value="1"/>
</dbReference>
<dbReference type="Pfam" id="PF00067">
    <property type="entry name" value="p450"/>
    <property type="match status" value="2"/>
</dbReference>
<dbReference type="PROSITE" id="PS00086">
    <property type="entry name" value="CYTOCHROME_P450"/>
    <property type="match status" value="1"/>
</dbReference>
<dbReference type="GO" id="GO:0020037">
    <property type="term" value="F:heme binding"/>
    <property type="evidence" value="ECO:0007669"/>
    <property type="project" value="InterPro"/>
</dbReference>
<evidence type="ECO:0000256" key="3">
    <source>
        <dbReference type="ARBA" id="ARBA00022617"/>
    </source>
</evidence>
<keyword evidence="13" id="KW-1185">Reference proteome</keyword>
<evidence type="ECO:0000313" key="14">
    <source>
        <dbReference type="RefSeq" id="XP_039129106.1"/>
    </source>
</evidence>
<keyword evidence="5 10" id="KW-0479">Metal-binding</keyword>
<keyword evidence="4 12" id="KW-0812">Transmembrane</keyword>
<dbReference type="GeneID" id="120265300"/>
<keyword evidence="6 12" id="KW-1133">Transmembrane helix</keyword>
<dbReference type="InterPro" id="IPR002401">
    <property type="entry name" value="Cyt_P450_E_grp-I"/>
</dbReference>
<evidence type="ECO:0000256" key="9">
    <source>
        <dbReference type="ARBA" id="ARBA00023136"/>
    </source>
</evidence>
<dbReference type="GO" id="GO:0016705">
    <property type="term" value="F:oxidoreductase activity, acting on paired donors, with incorporation or reduction of molecular oxygen"/>
    <property type="evidence" value="ECO:0007669"/>
    <property type="project" value="InterPro"/>
</dbReference>
<evidence type="ECO:0000256" key="6">
    <source>
        <dbReference type="ARBA" id="ARBA00022989"/>
    </source>
</evidence>
<evidence type="ECO:0000313" key="13">
    <source>
        <dbReference type="Proteomes" id="UP001515500"/>
    </source>
</evidence>
<dbReference type="PRINTS" id="PR00463">
    <property type="entry name" value="EP450I"/>
</dbReference>
<dbReference type="FunFam" id="1.10.630.10:FF:000026">
    <property type="entry name" value="Cytochrome P450 82C4"/>
    <property type="match status" value="1"/>
</dbReference>
<gene>
    <name evidence="14" type="primary">LOC120265300</name>
</gene>
<evidence type="ECO:0000256" key="10">
    <source>
        <dbReference type="PIRSR" id="PIRSR602401-1"/>
    </source>
</evidence>
<dbReference type="InterPro" id="IPR017972">
    <property type="entry name" value="Cyt_P450_CS"/>
</dbReference>
<organism evidence="13 14">
    <name type="scientific">Dioscorea cayennensis subsp. rotundata</name>
    <name type="common">White Guinea yam</name>
    <name type="synonym">Dioscorea rotundata</name>
    <dbReference type="NCBI Taxonomy" id="55577"/>
    <lineage>
        <taxon>Eukaryota</taxon>
        <taxon>Viridiplantae</taxon>
        <taxon>Streptophyta</taxon>
        <taxon>Embryophyta</taxon>
        <taxon>Tracheophyta</taxon>
        <taxon>Spermatophyta</taxon>
        <taxon>Magnoliopsida</taxon>
        <taxon>Liliopsida</taxon>
        <taxon>Dioscoreales</taxon>
        <taxon>Dioscoreaceae</taxon>
        <taxon>Dioscorea</taxon>
    </lineage>
</organism>
<dbReference type="InterPro" id="IPR050651">
    <property type="entry name" value="Plant_Cytochrome_P450_Monoox"/>
</dbReference>
<dbReference type="PRINTS" id="PR00385">
    <property type="entry name" value="P450"/>
</dbReference>
<dbReference type="AlphaFoldDB" id="A0AB40BR75"/>
<dbReference type="PANTHER" id="PTHR47947:SF62">
    <property type="entry name" value="CYTOCHROME P450, FAMILY 81, SUBFAMILY D, POLYPEPTIDE 5"/>
    <property type="match status" value="1"/>
</dbReference>
<evidence type="ECO:0000256" key="8">
    <source>
        <dbReference type="ARBA" id="ARBA00023004"/>
    </source>
</evidence>
<accession>A0AB40BR75</accession>
<evidence type="ECO:0000256" key="1">
    <source>
        <dbReference type="ARBA" id="ARBA00004167"/>
    </source>
</evidence>
<evidence type="ECO:0000256" key="12">
    <source>
        <dbReference type="SAM" id="Phobius"/>
    </source>
</evidence>
<evidence type="ECO:0000256" key="7">
    <source>
        <dbReference type="ARBA" id="ARBA00023002"/>
    </source>
</evidence>
<protein>
    <submittedName>
        <fullName evidence="14">Cytochrome P450 81Q32-like</fullName>
    </submittedName>
</protein>
<dbReference type="GO" id="GO:0005506">
    <property type="term" value="F:iron ion binding"/>
    <property type="evidence" value="ECO:0007669"/>
    <property type="project" value="InterPro"/>
</dbReference>
<name>A0AB40BR75_DIOCR</name>
<keyword evidence="8 10" id="KW-0408">Iron</keyword>
<sequence length="551" mass="62833">MVQSMNTIIFTTIVLIILIILIKLLIFSKTQNKNKIKKPPSPTSLPILGHLHLLINNKQPLYKTLTQLSNNHGPIMLLRFGFRRHVLIVSSFSAATECFTNLDIIFANRPKLPSEGHLTYHSRHLFFDRFSGCVVRPDIKAKHFVSKDQRFLLSIHQHSYGPHWRNICRIVAVHLFSSAKLNSSSIIRASETHALVRRLFKGGSEFKRVNIRTVLHEIVLNVMMMLVAGKRYYVDEGVGADVDEVKWFEEMVEETFKLSGMSNVRDFLPELLRVVDVHGVEKKLARLEKMWDEYLQRLIDELRGKLGNGNHDNESIIRMTLIGTLLSMQEDEDPDYYTDNLIKTQVLSLLSAGTDTSSATIEWGLSLLVNHPQVLKKAQDEIDELVGHDRLIKEFDIPNLPYLHCIVLEILRLYPAAPLLLPHESSQECKVFGFDIPRGTILVVNAYAMHIDPEIWEDALVFKPERFLGGEEKVKKMMPFGMGRRRCPGEGLSFRLVELVLGALVQCFEWERVEDEEVSMEGGAGLDMHKAMALELMCKPRPDLIVVISGL</sequence>
<dbReference type="Proteomes" id="UP001515500">
    <property type="component" value="Chromosome 7"/>
</dbReference>
<dbReference type="Gene3D" id="1.10.630.10">
    <property type="entry name" value="Cytochrome P450"/>
    <property type="match status" value="1"/>
</dbReference>
<dbReference type="GO" id="GO:0004497">
    <property type="term" value="F:monooxygenase activity"/>
    <property type="evidence" value="ECO:0007669"/>
    <property type="project" value="UniProtKB-KW"/>
</dbReference>
<dbReference type="SUPFAM" id="SSF48264">
    <property type="entry name" value="Cytochrome P450"/>
    <property type="match status" value="1"/>
</dbReference>
<dbReference type="InterPro" id="IPR001128">
    <property type="entry name" value="Cyt_P450"/>
</dbReference>
<feature type="binding site" description="axial binding residue" evidence="10">
    <location>
        <position position="487"/>
    </location>
    <ligand>
        <name>heme</name>
        <dbReference type="ChEBI" id="CHEBI:30413"/>
    </ligand>
    <ligandPart>
        <name>Fe</name>
        <dbReference type="ChEBI" id="CHEBI:18248"/>
    </ligandPart>
</feature>
<reference evidence="14" key="1">
    <citation type="submission" date="2025-08" db="UniProtKB">
        <authorList>
            <consortium name="RefSeq"/>
        </authorList>
    </citation>
    <scope>IDENTIFICATION</scope>
</reference>
<keyword evidence="9 12" id="KW-0472">Membrane</keyword>